<sequence>MKKTNMIHLILPGMAELGFARADYQVAPPCLIKMEYLLIQLAANSWREPMEFSRETKISNPSLPFQSTC</sequence>
<evidence type="ECO:0000313" key="1">
    <source>
        <dbReference type="EMBL" id="BAE02123.1"/>
    </source>
</evidence>
<dbReference type="AlphaFoldDB" id="Q4R443"/>
<proteinExistence type="evidence at transcript level"/>
<dbReference type="EMBL" id="AB179072">
    <property type="protein sequence ID" value="BAE02123.1"/>
    <property type="molecule type" value="mRNA"/>
</dbReference>
<accession>Q4R443</accession>
<organism evidence="1">
    <name type="scientific">Macaca fascicularis</name>
    <name type="common">Crab-eating macaque</name>
    <name type="synonym">Cynomolgus monkey</name>
    <dbReference type="NCBI Taxonomy" id="9541"/>
    <lineage>
        <taxon>Eukaryota</taxon>
        <taxon>Metazoa</taxon>
        <taxon>Chordata</taxon>
        <taxon>Craniata</taxon>
        <taxon>Vertebrata</taxon>
        <taxon>Euteleostomi</taxon>
        <taxon>Mammalia</taxon>
        <taxon>Eutheria</taxon>
        <taxon>Euarchontoglires</taxon>
        <taxon>Primates</taxon>
        <taxon>Haplorrhini</taxon>
        <taxon>Catarrhini</taxon>
        <taxon>Cercopithecidae</taxon>
        <taxon>Cercopithecinae</taxon>
        <taxon>Macaca</taxon>
    </lineage>
</organism>
<name>Q4R443_MACFA</name>
<protein>
    <submittedName>
        <fullName evidence="1">Testis cDNA clone: QtsA-12492, similar to human myosin IXA (MYO9A)</fullName>
    </submittedName>
</protein>
<reference evidence="1" key="1">
    <citation type="journal article" date="2005" name="Mol. Biol. Evol.">
        <title>Substitution rate and structural divergence of 5'UTR evolution: comparative analysis between human and cynomolgus monkey cDNAs.</title>
        <authorList>
            <person name="Osada N."/>
            <person name="Hirata M."/>
            <person name="Tanuma R."/>
            <person name="Kusuda J."/>
            <person name="Hida M."/>
            <person name="Suzuki Y."/>
            <person name="Sugano S."/>
            <person name="Gojobori T."/>
            <person name="Shen C.K."/>
            <person name="Wu C.I."/>
            <person name="Hashimoto K."/>
        </authorList>
    </citation>
    <scope>NUCLEOTIDE SEQUENCE</scope>
</reference>
<reference evidence="1" key="2">
    <citation type="submission" date="2005-06" db="EMBL/GenBank/DDBJ databases">
        <title>DNA sequences of macaque genes expressed in brain or testis and its evolutionary implications.</title>
        <authorList>
            <consortium name="International consortium for macaque cDNA sequencing and analysis"/>
        </authorList>
    </citation>
    <scope>NUCLEOTIDE SEQUENCE</scope>
</reference>